<evidence type="ECO:0000313" key="1">
    <source>
        <dbReference type="EMBL" id="AXA85315.1"/>
    </source>
</evidence>
<dbReference type="SUPFAM" id="SSF69318">
    <property type="entry name" value="Integrin alpha N-terminal domain"/>
    <property type="match status" value="1"/>
</dbReference>
<name>A0A344J8F5_9GAMM</name>
<evidence type="ECO:0008006" key="3">
    <source>
        <dbReference type="Google" id="ProtNLM"/>
    </source>
</evidence>
<dbReference type="OrthoDB" id="5993839at2"/>
<organism evidence="1 2">
    <name type="scientific">Solilutibacter oculi</name>
    <dbReference type="NCBI Taxonomy" id="2698682"/>
    <lineage>
        <taxon>Bacteria</taxon>
        <taxon>Pseudomonadati</taxon>
        <taxon>Pseudomonadota</taxon>
        <taxon>Gammaproteobacteria</taxon>
        <taxon>Lysobacterales</taxon>
        <taxon>Lysobacteraceae</taxon>
        <taxon>Solilutibacter</taxon>
    </lineage>
</organism>
<accession>A0A344J8F5</accession>
<reference evidence="2" key="1">
    <citation type="submission" date="2018-05" db="EMBL/GenBank/DDBJ databases">
        <title>Luteimonas pekinense sp. nov., isolated from human Meibomian gland secretions, Beijing, China.</title>
        <authorList>
            <person name="Wen T."/>
            <person name="Bai H."/>
            <person name="Lv H."/>
        </authorList>
    </citation>
    <scope>NUCLEOTIDE SEQUENCE [LARGE SCALE GENOMIC DNA]</scope>
    <source>
        <strain evidence="2">83-4</strain>
    </source>
</reference>
<dbReference type="NCBIfam" id="NF047539">
    <property type="entry name" value="XAC2610_fam"/>
    <property type="match status" value="1"/>
</dbReference>
<evidence type="ECO:0000313" key="2">
    <source>
        <dbReference type="Proteomes" id="UP000251842"/>
    </source>
</evidence>
<dbReference type="InterPro" id="IPR058087">
    <property type="entry name" value="XAC2610_dom"/>
</dbReference>
<proteinExistence type="predicted"/>
<sequence length="180" mass="19320">MIRASANQFESTLEGLKISVKADHCVELASTFTQCAEGARITVTGVGQAKSFTFEVPELQFNPDSMLYRGALDGSYRAAGTTLIVGDMDLDGSEDFALRTGNAGGYGSPSYSIYLQQAGGHGFVYSPEFSELTEGSLGMFSVSADKIRVPRKSGCCEHWDDVFVVKGHQPVFVARAAPQE</sequence>
<dbReference type="AlphaFoldDB" id="A0A344J8F5"/>
<dbReference type="EMBL" id="CP029556">
    <property type="protein sequence ID" value="AXA85315.1"/>
    <property type="molecule type" value="Genomic_DNA"/>
</dbReference>
<dbReference type="InterPro" id="IPR028994">
    <property type="entry name" value="Integrin_alpha_N"/>
</dbReference>
<dbReference type="KEGG" id="lue:DCD74_12150"/>
<dbReference type="Proteomes" id="UP000251842">
    <property type="component" value="Chromosome"/>
</dbReference>
<gene>
    <name evidence="1" type="ORF">DCD74_12150</name>
</gene>
<protein>
    <recommendedName>
        <fullName evidence="3">VCBS repeat-containing protein</fullName>
    </recommendedName>
</protein>
<keyword evidence="2" id="KW-1185">Reference proteome</keyword>